<proteinExistence type="predicted"/>
<evidence type="ECO:0000313" key="4">
    <source>
        <dbReference type="Proteomes" id="UP000651452"/>
    </source>
</evidence>
<gene>
    <name evidence="3" type="ORF">EKO04_000782</name>
</gene>
<dbReference type="OrthoDB" id="3729788at2759"/>
<sequence>MAPWISKASEEFHGMTFHNNPVALVVLAHWAASLVKRVDESGRWYLLGAAHFIVTQAANRLPMIDRPTFQKLIEAHIGFTFTAPASADHTTPEDGHNNTSPHRTRPPNSDADKHEETQPESHTRYRRWTPQEESQLVRLRLTERKEWSDIAQALNRTSPSVQTRYRSLRNKTVWTEEEDEEILRAWKELKEDEELVDPLNGIGGFYRNVGERRKQLCKEMGPVYKRVMGMDEHKPVQGALEKAVGKKHGWMD</sequence>
<dbReference type="InterPro" id="IPR001005">
    <property type="entry name" value="SANT/Myb"/>
</dbReference>
<evidence type="ECO:0000313" key="3">
    <source>
        <dbReference type="EMBL" id="KAF9701653.1"/>
    </source>
</evidence>
<dbReference type="PROSITE" id="PS50090">
    <property type="entry name" value="MYB_LIKE"/>
    <property type="match status" value="1"/>
</dbReference>
<evidence type="ECO:0000259" key="2">
    <source>
        <dbReference type="PROSITE" id="PS50090"/>
    </source>
</evidence>
<reference evidence="3" key="2">
    <citation type="submission" date="2020-09" db="EMBL/GenBank/DDBJ databases">
        <title>Reference genome assembly for Australian Ascochyta lentis isolate Al4.</title>
        <authorList>
            <person name="Lee R.C."/>
            <person name="Farfan-Caceres L.M."/>
            <person name="Debler J.W."/>
            <person name="Williams A.H."/>
            <person name="Henares B.M."/>
        </authorList>
    </citation>
    <scope>NUCLEOTIDE SEQUENCE</scope>
    <source>
        <strain evidence="3">Al4</strain>
    </source>
</reference>
<dbReference type="InterPro" id="IPR009057">
    <property type="entry name" value="Homeodomain-like_sf"/>
</dbReference>
<feature type="region of interest" description="Disordered" evidence="1">
    <location>
        <begin position="84"/>
        <end position="129"/>
    </location>
</feature>
<name>A0A8H7JE86_9PLEO</name>
<dbReference type="Gene3D" id="1.10.10.60">
    <property type="entry name" value="Homeodomain-like"/>
    <property type="match status" value="1"/>
</dbReference>
<dbReference type="EMBL" id="RZGK01000002">
    <property type="protein sequence ID" value="KAF9701653.1"/>
    <property type="molecule type" value="Genomic_DNA"/>
</dbReference>
<organism evidence="3 4">
    <name type="scientific">Ascochyta lentis</name>
    <dbReference type="NCBI Taxonomy" id="205686"/>
    <lineage>
        <taxon>Eukaryota</taxon>
        <taxon>Fungi</taxon>
        <taxon>Dikarya</taxon>
        <taxon>Ascomycota</taxon>
        <taxon>Pezizomycotina</taxon>
        <taxon>Dothideomycetes</taxon>
        <taxon>Pleosporomycetidae</taxon>
        <taxon>Pleosporales</taxon>
        <taxon>Pleosporineae</taxon>
        <taxon>Didymellaceae</taxon>
        <taxon>Ascochyta</taxon>
    </lineage>
</organism>
<dbReference type="Pfam" id="PF13921">
    <property type="entry name" value="Myb_DNA-bind_6"/>
    <property type="match status" value="1"/>
</dbReference>
<feature type="compositionally biased region" description="Basic and acidic residues" evidence="1">
    <location>
        <begin position="110"/>
        <end position="123"/>
    </location>
</feature>
<dbReference type="SUPFAM" id="SSF46689">
    <property type="entry name" value="Homeodomain-like"/>
    <property type="match status" value="1"/>
</dbReference>
<keyword evidence="4" id="KW-1185">Reference proteome</keyword>
<dbReference type="SMART" id="SM00717">
    <property type="entry name" value="SANT"/>
    <property type="match status" value="1"/>
</dbReference>
<comment type="caution">
    <text evidence="3">The sequence shown here is derived from an EMBL/GenBank/DDBJ whole genome shotgun (WGS) entry which is preliminary data.</text>
</comment>
<dbReference type="CDD" id="cd00167">
    <property type="entry name" value="SANT"/>
    <property type="match status" value="1"/>
</dbReference>
<dbReference type="Proteomes" id="UP000651452">
    <property type="component" value="Unassembled WGS sequence"/>
</dbReference>
<protein>
    <recommendedName>
        <fullName evidence="2">Myb-like domain-containing protein</fullName>
    </recommendedName>
</protein>
<evidence type="ECO:0000256" key="1">
    <source>
        <dbReference type="SAM" id="MobiDB-lite"/>
    </source>
</evidence>
<reference evidence="3" key="1">
    <citation type="submission" date="2018-12" db="EMBL/GenBank/DDBJ databases">
        <authorList>
            <person name="Syme R.A."/>
            <person name="Farfan-Caceres L."/>
            <person name="Lichtenzveig J."/>
        </authorList>
    </citation>
    <scope>NUCLEOTIDE SEQUENCE</scope>
    <source>
        <strain evidence="3">Al4</strain>
    </source>
</reference>
<accession>A0A8H7JE86</accession>
<dbReference type="AlphaFoldDB" id="A0A8H7JE86"/>
<feature type="domain" description="Myb-like" evidence="2">
    <location>
        <begin position="120"/>
        <end position="169"/>
    </location>
</feature>